<feature type="region of interest" description="Disordered" evidence="1">
    <location>
        <begin position="72"/>
        <end position="179"/>
    </location>
</feature>
<dbReference type="PANTHER" id="PTHR47723">
    <property type="entry name" value="OS05G0353850 PROTEIN"/>
    <property type="match status" value="1"/>
</dbReference>
<evidence type="ECO:0000313" key="4">
    <source>
        <dbReference type="Proteomes" id="UP001231189"/>
    </source>
</evidence>
<dbReference type="CDD" id="cd06222">
    <property type="entry name" value="RNase_H_like"/>
    <property type="match status" value="1"/>
</dbReference>
<dbReference type="AlphaFoldDB" id="A0AAD8TNB8"/>
<evidence type="ECO:0000256" key="1">
    <source>
        <dbReference type="SAM" id="MobiDB-lite"/>
    </source>
</evidence>
<dbReference type="Pfam" id="PF13456">
    <property type="entry name" value="RVT_3"/>
    <property type="match status" value="1"/>
</dbReference>
<keyword evidence="4" id="KW-1185">Reference proteome</keyword>
<dbReference type="InterPro" id="IPR002156">
    <property type="entry name" value="RNaseH_domain"/>
</dbReference>
<evidence type="ECO:0000313" key="3">
    <source>
        <dbReference type="EMBL" id="KAK1685810.1"/>
    </source>
</evidence>
<dbReference type="InterPro" id="IPR053151">
    <property type="entry name" value="RNase_H-like"/>
</dbReference>
<gene>
    <name evidence="3" type="ORF">QYE76_046658</name>
</gene>
<proteinExistence type="predicted"/>
<feature type="domain" description="RNase H type-1" evidence="2">
    <location>
        <begin position="264"/>
        <end position="351"/>
    </location>
</feature>
<dbReference type="EMBL" id="JAUUTY010000002">
    <property type="protein sequence ID" value="KAK1685810.1"/>
    <property type="molecule type" value="Genomic_DNA"/>
</dbReference>
<accession>A0AAD8TNB8</accession>
<dbReference type="InterPro" id="IPR036397">
    <property type="entry name" value="RNaseH_sf"/>
</dbReference>
<dbReference type="Proteomes" id="UP001231189">
    <property type="component" value="Unassembled WGS sequence"/>
</dbReference>
<evidence type="ECO:0000259" key="2">
    <source>
        <dbReference type="Pfam" id="PF13456"/>
    </source>
</evidence>
<feature type="compositionally biased region" description="Basic and acidic residues" evidence="1">
    <location>
        <begin position="113"/>
        <end position="141"/>
    </location>
</feature>
<dbReference type="InterPro" id="IPR044730">
    <property type="entry name" value="RNase_H-like_dom_plant"/>
</dbReference>
<dbReference type="GO" id="GO:0003676">
    <property type="term" value="F:nucleic acid binding"/>
    <property type="evidence" value="ECO:0007669"/>
    <property type="project" value="InterPro"/>
</dbReference>
<sequence length="381" mass="40682">MMERTRSFSTRDIASVFMAISRPGQRPAASSRGVMAARAIGNLSPNLSCGVIGHQEEVEKLTVQDEDQAAINTTNQSGPSSSSNAVTSSYQTPGSNTSNNVSTKIAHGNVTRTTDDNNKDEATSVAKKNSEKRDREGDESQSKNQPALLIAGETHADPGGKAREEVSELAPSVDGSILGKNASSTQAEMMQDGNINGTSKTAGYKKIRAAATAEDGNHGQEGGQEATSLGATGKARVLAPVRSHESPKLEPPGPGTSRDGSRADCTDIEEAEARAAMLGLSILSRQGPVRVILEMDSTTTVSALRSESQDRSRLWTVYQEAKRMLLNMEECIVRHSKRETNKVADSLAKLAKSLGEKEMRDDLPISVRELVIHDSNYCNLG</sequence>
<dbReference type="PANTHER" id="PTHR47723:SF24">
    <property type="entry name" value="RNASE H TYPE-1 DOMAIN-CONTAINING PROTEIN"/>
    <property type="match status" value="1"/>
</dbReference>
<dbReference type="SUPFAM" id="SSF53098">
    <property type="entry name" value="Ribonuclease H-like"/>
    <property type="match status" value="1"/>
</dbReference>
<organism evidence="3 4">
    <name type="scientific">Lolium multiflorum</name>
    <name type="common">Italian ryegrass</name>
    <name type="synonym">Lolium perenne subsp. multiflorum</name>
    <dbReference type="NCBI Taxonomy" id="4521"/>
    <lineage>
        <taxon>Eukaryota</taxon>
        <taxon>Viridiplantae</taxon>
        <taxon>Streptophyta</taxon>
        <taxon>Embryophyta</taxon>
        <taxon>Tracheophyta</taxon>
        <taxon>Spermatophyta</taxon>
        <taxon>Magnoliopsida</taxon>
        <taxon>Liliopsida</taxon>
        <taxon>Poales</taxon>
        <taxon>Poaceae</taxon>
        <taxon>BOP clade</taxon>
        <taxon>Pooideae</taxon>
        <taxon>Poodae</taxon>
        <taxon>Poeae</taxon>
        <taxon>Poeae Chloroplast Group 2 (Poeae type)</taxon>
        <taxon>Loliodinae</taxon>
        <taxon>Loliinae</taxon>
        <taxon>Lolium</taxon>
    </lineage>
</organism>
<dbReference type="InterPro" id="IPR012337">
    <property type="entry name" value="RNaseH-like_sf"/>
</dbReference>
<feature type="compositionally biased region" description="Polar residues" evidence="1">
    <location>
        <begin position="72"/>
        <end position="103"/>
    </location>
</feature>
<dbReference type="GO" id="GO:0004523">
    <property type="term" value="F:RNA-DNA hybrid ribonuclease activity"/>
    <property type="evidence" value="ECO:0007669"/>
    <property type="project" value="InterPro"/>
</dbReference>
<name>A0AAD8TNB8_LOLMU</name>
<feature type="compositionally biased region" description="Basic and acidic residues" evidence="1">
    <location>
        <begin position="154"/>
        <end position="166"/>
    </location>
</feature>
<reference evidence="3" key="1">
    <citation type="submission" date="2023-07" db="EMBL/GenBank/DDBJ databases">
        <title>A chromosome-level genome assembly of Lolium multiflorum.</title>
        <authorList>
            <person name="Chen Y."/>
            <person name="Copetti D."/>
            <person name="Kolliker R."/>
            <person name="Studer B."/>
        </authorList>
    </citation>
    <scope>NUCLEOTIDE SEQUENCE</scope>
    <source>
        <strain evidence="3">02402/16</strain>
        <tissue evidence="3">Leaf</tissue>
    </source>
</reference>
<protein>
    <recommendedName>
        <fullName evidence="2">RNase H type-1 domain-containing protein</fullName>
    </recommendedName>
</protein>
<dbReference type="Gene3D" id="3.30.420.10">
    <property type="entry name" value="Ribonuclease H-like superfamily/Ribonuclease H"/>
    <property type="match status" value="1"/>
</dbReference>
<comment type="caution">
    <text evidence="3">The sequence shown here is derived from an EMBL/GenBank/DDBJ whole genome shotgun (WGS) entry which is preliminary data.</text>
</comment>
<feature type="region of interest" description="Disordered" evidence="1">
    <location>
        <begin position="239"/>
        <end position="263"/>
    </location>
</feature>